<dbReference type="InterPro" id="IPR051021">
    <property type="entry name" value="Mito_Ser/Thr_phosphatase"/>
</dbReference>
<evidence type="ECO:0000256" key="2">
    <source>
        <dbReference type="PIRSR" id="PIRSR613078-2"/>
    </source>
</evidence>
<proteinExistence type="predicted"/>
<organism evidence="3">
    <name type="scientific">uncultured Solirubrobacteraceae bacterium</name>
    <dbReference type="NCBI Taxonomy" id="1162706"/>
    <lineage>
        <taxon>Bacteria</taxon>
        <taxon>Bacillati</taxon>
        <taxon>Actinomycetota</taxon>
        <taxon>Thermoleophilia</taxon>
        <taxon>Solirubrobacterales</taxon>
        <taxon>Solirubrobacteraceae</taxon>
        <taxon>environmental samples</taxon>
    </lineage>
</organism>
<evidence type="ECO:0000256" key="1">
    <source>
        <dbReference type="ARBA" id="ARBA00022801"/>
    </source>
</evidence>
<dbReference type="PANTHER" id="PTHR20935">
    <property type="entry name" value="PHOSPHOGLYCERATE MUTASE-RELATED"/>
    <property type="match status" value="1"/>
</dbReference>
<dbReference type="GO" id="GO:0016787">
    <property type="term" value="F:hydrolase activity"/>
    <property type="evidence" value="ECO:0007669"/>
    <property type="project" value="UniProtKB-KW"/>
</dbReference>
<dbReference type="PANTHER" id="PTHR20935:SF0">
    <property type="entry name" value="SERINE_THREONINE-PROTEIN PHOSPHATASE PGAM5, MITOCHONDRIAL"/>
    <property type="match status" value="1"/>
</dbReference>
<evidence type="ECO:0008006" key="4">
    <source>
        <dbReference type="Google" id="ProtNLM"/>
    </source>
</evidence>
<reference evidence="3" key="1">
    <citation type="submission" date="2020-02" db="EMBL/GenBank/DDBJ databases">
        <authorList>
            <person name="Meier V. D."/>
        </authorList>
    </citation>
    <scope>NUCLEOTIDE SEQUENCE</scope>
    <source>
        <strain evidence="3">AVDCRST_MAG67</strain>
    </source>
</reference>
<dbReference type="InterPro" id="IPR029033">
    <property type="entry name" value="His_PPase_superfam"/>
</dbReference>
<feature type="binding site" evidence="2">
    <location>
        <position position="58"/>
    </location>
    <ligand>
        <name>substrate</name>
    </ligand>
</feature>
<dbReference type="Pfam" id="PF00300">
    <property type="entry name" value="His_Phos_1"/>
    <property type="match status" value="1"/>
</dbReference>
<dbReference type="EMBL" id="CADCVQ010000110">
    <property type="protein sequence ID" value="CAA9510222.1"/>
    <property type="molecule type" value="Genomic_DNA"/>
</dbReference>
<dbReference type="SMART" id="SM00855">
    <property type="entry name" value="PGAM"/>
    <property type="match status" value="1"/>
</dbReference>
<dbReference type="Gene3D" id="3.40.50.1240">
    <property type="entry name" value="Phosphoglycerate mutase-like"/>
    <property type="match status" value="1"/>
</dbReference>
<evidence type="ECO:0000313" key="3">
    <source>
        <dbReference type="EMBL" id="CAA9510222.1"/>
    </source>
</evidence>
<keyword evidence="1" id="KW-0378">Hydrolase</keyword>
<protein>
    <recommendedName>
        <fullName evidence="4">Phosphohistidine phosphatase SixA</fullName>
    </recommendedName>
</protein>
<sequence>MAQQLWFLRHGEAEPHDARPDADRRLTQRGEEQARIAGAALAALDISFQLVLSSPRVRALDTARLACEELRHERVVIDDALSGGFEIDDALVLAAAAGEDKRILFVGHDPDFTQIVRDLTGGEIDMKKGGVAGVRMRTARRAELLVLLRPREISLLARVR</sequence>
<dbReference type="CDD" id="cd07067">
    <property type="entry name" value="HP_PGM_like"/>
    <property type="match status" value="1"/>
</dbReference>
<dbReference type="SUPFAM" id="SSF53254">
    <property type="entry name" value="Phosphoglycerate mutase-like"/>
    <property type="match status" value="1"/>
</dbReference>
<name>A0A6J4T0E1_9ACTN</name>
<dbReference type="AlphaFoldDB" id="A0A6J4T0E1"/>
<dbReference type="InterPro" id="IPR013078">
    <property type="entry name" value="His_Pase_superF_clade-1"/>
</dbReference>
<accession>A0A6J4T0E1</accession>
<gene>
    <name evidence="3" type="ORF">AVDCRST_MAG67-2671</name>
</gene>